<evidence type="ECO:0000313" key="1">
    <source>
        <dbReference type="EMBL" id="RKR87441.1"/>
    </source>
</evidence>
<dbReference type="EMBL" id="RBKT01000001">
    <property type="protein sequence ID" value="RKR87441.1"/>
    <property type="molecule type" value="Genomic_DNA"/>
</dbReference>
<evidence type="ECO:0000313" key="2">
    <source>
        <dbReference type="Proteomes" id="UP000277671"/>
    </source>
</evidence>
<proteinExistence type="predicted"/>
<protein>
    <submittedName>
        <fullName evidence="1">Uncharacterized protein</fullName>
    </submittedName>
</protein>
<dbReference type="Proteomes" id="UP000277671">
    <property type="component" value="Unassembled WGS sequence"/>
</dbReference>
<name>A0A495JFD7_9ACTN</name>
<organism evidence="1 2">
    <name type="scientific">Micromonospora pisi</name>
    <dbReference type="NCBI Taxonomy" id="589240"/>
    <lineage>
        <taxon>Bacteria</taxon>
        <taxon>Bacillati</taxon>
        <taxon>Actinomycetota</taxon>
        <taxon>Actinomycetes</taxon>
        <taxon>Micromonosporales</taxon>
        <taxon>Micromonosporaceae</taxon>
        <taxon>Micromonospora</taxon>
    </lineage>
</organism>
<accession>A0A495JFD7</accession>
<keyword evidence="2" id="KW-1185">Reference proteome</keyword>
<gene>
    <name evidence="1" type="ORF">BDK92_1717</name>
</gene>
<sequence>MNLCRGSGRLWEAMRNVAVRFGDGNVRLVVWIG</sequence>
<dbReference type="AlphaFoldDB" id="A0A495JFD7"/>
<comment type="caution">
    <text evidence="1">The sequence shown here is derived from an EMBL/GenBank/DDBJ whole genome shotgun (WGS) entry which is preliminary data.</text>
</comment>
<reference evidence="1 2" key="1">
    <citation type="submission" date="2018-10" db="EMBL/GenBank/DDBJ databases">
        <title>Sequencing the genomes of 1000 actinobacteria strains.</title>
        <authorList>
            <person name="Klenk H.-P."/>
        </authorList>
    </citation>
    <scope>NUCLEOTIDE SEQUENCE [LARGE SCALE GENOMIC DNA]</scope>
    <source>
        <strain evidence="1 2">DSM 45175</strain>
    </source>
</reference>